<protein>
    <recommendedName>
        <fullName evidence="2">DNA-3-methyladenine glycosylase II</fullName>
        <ecNumber evidence="2">3.2.2.21</ecNumber>
    </recommendedName>
</protein>
<evidence type="ECO:0000313" key="8">
    <source>
        <dbReference type="Proteomes" id="UP001597451"/>
    </source>
</evidence>
<dbReference type="InterPro" id="IPR023170">
    <property type="entry name" value="HhH_base_excis_C"/>
</dbReference>
<dbReference type="Pfam" id="PF07934">
    <property type="entry name" value="OGG_N"/>
    <property type="match status" value="1"/>
</dbReference>
<comment type="catalytic activity">
    <reaction evidence="1">
        <text>Hydrolysis of alkylated DNA, releasing 3-methyladenine, 3-methylguanine, 7-methylguanine and 7-methyladenine.</text>
        <dbReference type="EC" id="3.2.2.21"/>
    </reaction>
</comment>
<proteinExistence type="predicted"/>
<keyword evidence="5" id="KW-0234">DNA repair</keyword>
<evidence type="ECO:0000256" key="2">
    <source>
        <dbReference type="ARBA" id="ARBA00012000"/>
    </source>
</evidence>
<dbReference type="EMBL" id="JBHUMX010000003">
    <property type="protein sequence ID" value="MFD2627481.1"/>
    <property type="molecule type" value="Genomic_DNA"/>
</dbReference>
<evidence type="ECO:0000256" key="3">
    <source>
        <dbReference type="ARBA" id="ARBA00022763"/>
    </source>
</evidence>
<accession>A0ABW5PW78</accession>
<dbReference type="Gene3D" id="1.10.340.30">
    <property type="entry name" value="Hypothetical protein, domain 2"/>
    <property type="match status" value="1"/>
</dbReference>
<sequence length="298" mass="34715">MEWVDKQAYMEASYPSHFQFDESLVFLKRSDQELLHRVEERTVYKALTVYNQAVLFSVTEEDGTLILQFLNGNPDKATRELVADYVTKWFDLDRDITPFYRVALSDEHLKPLVERYSGLRIVGIPDLFEALVWAIAGQQINLRFAYTLKRRLVEHFGAKIEWEGEAYWLFPQPEDLADCTTETLRELQFSSRKAEYILGVAKMMRDGLLQQTELEKKNYQTLKKELRSIRGIGAWTADYVLMKSFRFQNAFPIADAGIHNALKQLLGWKPTVEEIASIANNWAGWEAYATMYLWRSNA</sequence>
<dbReference type="RefSeq" id="WP_379560121.1">
    <property type="nucleotide sequence ID" value="NZ_JBHUMX010000003.1"/>
</dbReference>
<keyword evidence="3" id="KW-0227">DNA damage</keyword>
<dbReference type="PANTHER" id="PTHR43003:SF12">
    <property type="entry name" value="DNA-3-METHYLADENINE GLYCOSYLASE"/>
    <property type="match status" value="1"/>
</dbReference>
<dbReference type="Gene3D" id="3.30.310.20">
    <property type="entry name" value="DNA-3-methyladenine glycosylase AlkA, N-terminal domain"/>
    <property type="match status" value="1"/>
</dbReference>
<feature type="domain" description="HhH-GPD" evidence="6">
    <location>
        <begin position="136"/>
        <end position="298"/>
    </location>
</feature>
<dbReference type="Proteomes" id="UP001597451">
    <property type="component" value="Unassembled WGS sequence"/>
</dbReference>
<gene>
    <name evidence="7" type="ORF">ACFSUN_01595</name>
</gene>
<dbReference type="Gene3D" id="1.10.1670.10">
    <property type="entry name" value="Helix-hairpin-Helix base-excision DNA repair enzymes (C-terminal)"/>
    <property type="match status" value="1"/>
</dbReference>
<reference evidence="8" key="1">
    <citation type="journal article" date="2019" name="Int. J. Syst. Evol. Microbiol.">
        <title>The Global Catalogue of Microorganisms (GCM) 10K type strain sequencing project: providing services to taxonomists for standard genome sequencing and annotation.</title>
        <authorList>
            <consortium name="The Broad Institute Genomics Platform"/>
            <consortium name="The Broad Institute Genome Sequencing Center for Infectious Disease"/>
            <person name="Wu L."/>
            <person name="Ma J."/>
        </authorList>
    </citation>
    <scope>NUCLEOTIDE SEQUENCE [LARGE SCALE GENOMIC DNA]</scope>
    <source>
        <strain evidence="8">TISTR 1858</strain>
    </source>
</reference>
<evidence type="ECO:0000256" key="5">
    <source>
        <dbReference type="ARBA" id="ARBA00023204"/>
    </source>
</evidence>
<dbReference type="SUPFAM" id="SSF48150">
    <property type="entry name" value="DNA-glycosylase"/>
    <property type="match status" value="1"/>
</dbReference>
<evidence type="ECO:0000256" key="4">
    <source>
        <dbReference type="ARBA" id="ARBA00022801"/>
    </source>
</evidence>
<dbReference type="InterPro" id="IPR012904">
    <property type="entry name" value="OGG_N"/>
</dbReference>
<dbReference type="SMART" id="SM00478">
    <property type="entry name" value="ENDO3c"/>
    <property type="match status" value="1"/>
</dbReference>
<evidence type="ECO:0000256" key="1">
    <source>
        <dbReference type="ARBA" id="ARBA00000086"/>
    </source>
</evidence>
<keyword evidence="4" id="KW-0378">Hydrolase</keyword>
<dbReference type="EC" id="3.2.2.21" evidence="2"/>
<dbReference type="InterPro" id="IPR051912">
    <property type="entry name" value="Alkylbase_DNA_Glycosylase/TA"/>
</dbReference>
<dbReference type="InterPro" id="IPR037046">
    <property type="entry name" value="AlkA_N_sf"/>
</dbReference>
<dbReference type="InterPro" id="IPR011257">
    <property type="entry name" value="DNA_glycosylase"/>
</dbReference>
<organism evidence="7 8">
    <name type="scientific">Oceanobacillus kapialis</name>
    <dbReference type="NCBI Taxonomy" id="481353"/>
    <lineage>
        <taxon>Bacteria</taxon>
        <taxon>Bacillati</taxon>
        <taxon>Bacillota</taxon>
        <taxon>Bacilli</taxon>
        <taxon>Bacillales</taxon>
        <taxon>Bacillaceae</taxon>
        <taxon>Oceanobacillus</taxon>
    </lineage>
</organism>
<evidence type="ECO:0000313" key="7">
    <source>
        <dbReference type="EMBL" id="MFD2627481.1"/>
    </source>
</evidence>
<evidence type="ECO:0000259" key="6">
    <source>
        <dbReference type="SMART" id="SM00478"/>
    </source>
</evidence>
<dbReference type="CDD" id="cd00056">
    <property type="entry name" value="ENDO3c"/>
    <property type="match status" value="1"/>
</dbReference>
<comment type="caution">
    <text evidence="7">The sequence shown here is derived from an EMBL/GenBank/DDBJ whole genome shotgun (WGS) entry which is preliminary data.</text>
</comment>
<keyword evidence="8" id="KW-1185">Reference proteome</keyword>
<dbReference type="PANTHER" id="PTHR43003">
    <property type="entry name" value="DNA-3-METHYLADENINE GLYCOSYLASE"/>
    <property type="match status" value="1"/>
</dbReference>
<dbReference type="InterPro" id="IPR003265">
    <property type="entry name" value="HhH-GPD_domain"/>
</dbReference>
<name>A0ABW5PW78_9BACI</name>
<dbReference type="Pfam" id="PF00730">
    <property type="entry name" value="HhH-GPD"/>
    <property type="match status" value="1"/>
</dbReference>